<comment type="caution">
    <text evidence="11">The sequence shown here is derived from an EMBL/GenBank/DDBJ whole genome shotgun (WGS) entry which is preliminary data.</text>
</comment>
<evidence type="ECO:0000256" key="8">
    <source>
        <dbReference type="ARBA" id="ARBA00023242"/>
    </source>
</evidence>
<dbReference type="InterPro" id="IPR012476">
    <property type="entry name" value="GLE1"/>
</dbReference>
<sequence length="250" mass="27742">MEKAAAFPGQPSVDIRQFIAFPPDHIANSDDNKVPALMIYCFNIFSKCLIASLLTEASVNQNHAEPVGIVAAQIFSAEPFIYKGIPMSDILWAKYRFLCPALWGLYGDEKTEAGKRAVGWRLAEPGGPFISEQEHGDRMTALGAGFAAITLRNFGKTARQNPFPNTIFWHSMHKISSIPLNEMPETHVILLSAVLRSSAERVVGFFGHIGLALMRRLIVDIPNGLPRQTTAVNQLRLLKDLYLREKAILI</sequence>
<keyword evidence="8" id="KW-0539">Nucleus</keyword>
<name>A0A507QNS5_MONPU</name>
<dbReference type="PANTHER" id="PTHR12960:SF0">
    <property type="entry name" value="MRNA EXPORT FACTOR GLE1"/>
    <property type="match status" value="1"/>
</dbReference>
<evidence type="ECO:0000313" key="11">
    <source>
        <dbReference type="EMBL" id="TQB68647.1"/>
    </source>
</evidence>
<proteinExistence type="inferred from homology"/>
<evidence type="ECO:0000256" key="7">
    <source>
        <dbReference type="ARBA" id="ARBA00023132"/>
    </source>
</evidence>
<dbReference type="Gene3D" id="1.25.40.510">
    <property type="entry name" value="GLE1-like"/>
    <property type="match status" value="1"/>
</dbReference>
<keyword evidence="6" id="KW-0811">Translocation</keyword>
<comment type="similarity">
    <text evidence="2">Belongs to the GLE1 family.</text>
</comment>
<dbReference type="GO" id="GO:0015031">
    <property type="term" value="P:protein transport"/>
    <property type="evidence" value="ECO:0007669"/>
    <property type="project" value="UniProtKB-KW"/>
</dbReference>
<evidence type="ECO:0000256" key="4">
    <source>
        <dbReference type="ARBA" id="ARBA00022816"/>
    </source>
</evidence>
<dbReference type="Proteomes" id="UP000319663">
    <property type="component" value="Unassembled WGS sequence"/>
</dbReference>
<evidence type="ECO:0000256" key="10">
    <source>
        <dbReference type="ARBA" id="ARBA00029983"/>
    </source>
</evidence>
<evidence type="ECO:0000256" key="5">
    <source>
        <dbReference type="ARBA" id="ARBA00022927"/>
    </source>
</evidence>
<dbReference type="GO" id="GO:0044614">
    <property type="term" value="C:nuclear pore cytoplasmic filaments"/>
    <property type="evidence" value="ECO:0007669"/>
    <property type="project" value="TreeGrafter"/>
</dbReference>
<keyword evidence="4" id="KW-0509">mRNA transport</keyword>
<evidence type="ECO:0000313" key="12">
    <source>
        <dbReference type="Proteomes" id="UP000319663"/>
    </source>
</evidence>
<dbReference type="GO" id="GO:0005543">
    <property type="term" value="F:phospholipid binding"/>
    <property type="evidence" value="ECO:0007669"/>
    <property type="project" value="TreeGrafter"/>
</dbReference>
<evidence type="ECO:0000256" key="6">
    <source>
        <dbReference type="ARBA" id="ARBA00023010"/>
    </source>
</evidence>
<evidence type="ECO:0000256" key="2">
    <source>
        <dbReference type="ARBA" id="ARBA00011056"/>
    </source>
</evidence>
<organism evidence="11 12">
    <name type="scientific">Monascus purpureus</name>
    <name type="common">Red mold</name>
    <name type="synonym">Monascus anka</name>
    <dbReference type="NCBI Taxonomy" id="5098"/>
    <lineage>
        <taxon>Eukaryota</taxon>
        <taxon>Fungi</taxon>
        <taxon>Dikarya</taxon>
        <taxon>Ascomycota</taxon>
        <taxon>Pezizomycotina</taxon>
        <taxon>Eurotiomycetes</taxon>
        <taxon>Eurotiomycetidae</taxon>
        <taxon>Eurotiales</taxon>
        <taxon>Aspergillaceae</taxon>
        <taxon>Monascus</taxon>
    </lineage>
</organism>
<dbReference type="STRING" id="5098.A0A507QNS5"/>
<protein>
    <recommendedName>
        <fullName evidence="9">mRNA export factor GLE1</fullName>
    </recommendedName>
    <alternativeName>
        <fullName evidence="10">Nucleoporin GLE1</fullName>
    </alternativeName>
</protein>
<dbReference type="InterPro" id="IPR038506">
    <property type="entry name" value="GLE1-like_sf"/>
</dbReference>
<reference evidence="11 12" key="1">
    <citation type="submission" date="2019-06" db="EMBL/GenBank/DDBJ databases">
        <title>Wine fermentation using esterase from Monascus purpureus.</title>
        <authorList>
            <person name="Geng C."/>
            <person name="Zhang Y."/>
        </authorList>
    </citation>
    <scope>NUCLEOTIDE SEQUENCE [LARGE SCALE GENOMIC DNA]</scope>
    <source>
        <strain evidence="11">HQ1</strain>
    </source>
</reference>
<evidence type="ECO:0000256" key="3">
    <source>
        <dbReference type="ARBA" id="ARBA00022448"/>
    </source>
</evidence>
<dbReference type="GO" id="GO:0016973">
    <property type="term" value="P:poly(A)+ mRNA export from nucleus"/>
    <property type="evidence" value="ECO:0007669"/>
    <property type="project" value="InterPro"/>
</dbReference>
<dbReference type="PANTHER" id="PTHR12960">
    <property type="entry name" value="GLE-1-RELATED"/>
    <property type="match status" value="1"/>
</dbReference>
<dbReference type="EMBL" id="VIFY01000200">
    <property type="protein sequence ID" value="TQB68647.1"/>
    <property type="molecule type" value="Genomic_DNA"/>
</dbReference>
<keyword evidence="12" id="KW-1185">Reference proteome</keyword>
<evidence type="ECO:0000256" key="1">
    <source>
        <dbReference type="ARBA" id="ARBA00004567"/>
    </source>
</evidence>
<keyword evidence="5" id="KW-0653">Protein transport</keyword>
<dbReference type="AlphaFoldDB" id="A0A507QNS5"/>
<dbReference type="GO" id="GO:0005737">
    <property type="term" value="C:cytoplasm"/>
    <property type="evidence" value="ECO:0007669"/>
    <property type="project" value="TreeGrafter"/>
</dbReference>
<gene>
    <name evidence="11" type="ORF">MPDQ_003133</name>
</gene>
<accession>A0A507QNS5</accession>
<keyword evidence="7" id="KW-0906">Nuclear pore complex</keyword>
<keyword evidence="3" id="KW-0813">Transport</keyword>
<dbReference type="GO" id="GO:0031369">
    <property type="term" value="F:translation initiation factor binding"/>
    <property type="evidence" value="ECO:0007669"/>
    <property type="project" value="TreeGrafter"/>
</dbReference>
<dbReference type="GO" id="GO:0000822">
    <property type="term" value="F:inositol hexakisphosphate binding"/>
    <property type="evidence" value="ECO:0007669"/>
    <property type="project" value="TreeGrafter"/>
</dbReference>
<evidence type="ECO:0000256" key="9">
    <source>
        <dbReference type="ARBA" id="ARBA00026227"/>
    </source>
</evidence>
<dbReference type="Pfam" id="PF07817">
    <property type="entry name" value="GLE1"/>
    <property type="match status" value="1"/>
</dbReference>
<comment type="subcellular location">
    <subcellularLocation>
        <location evidence="1">Nucleus</location>
        <location evidence="1">Nuclear pore complex</location>
    </subcellularLocation>
</comment>